<proteinExistence type="inferred from homology"/>
<keyword evidence="15" id="KW-1185">Reference proteome</keyword>
<sequence>MRIAVLGAGAVGGTVAALLDKAGHDVEVTARGDHLIAIRRSGLRLDGAWGEHTAWVRCGETLDLVPDLAIVCTKAQDAEDALRSNRRTVDGTLVVVVQNGLDGLTAAARQVRDARLVGALALFAASHLEPGRVTVTAAATTTLGVPGRPADDDVRRAAALLGEAVPTAVTDDFLGAQWTKLLINEMNALPAITGLSVQETIADQGLRRVLARAIREAARTGIAAGIRFGSLQGLSNASVRALAAAPLPVVELLPRRMAAGMGEVPNPGSTLQSIRRGVPSEIDHLAGAVVRTAHRGGREAPVNQLLVDLVHEVERAGTFLPPAEVVRRAAAV</sequence>
<evidence type="ECO:0000256" key="4">
    <source>
        <dbReference type="ARBA" id="ARBA00013014"/>
    </source>
</evidence>
<dbReference type="NCBIfam" id="TIGR00745">
    <property type="entry name" value="apbA_panE"/>
    <property type="match status" value="1"/>
</dbReference>
<name>A0A160KSU0_9MICO</name>
<dbReference type="KEGG" id="rtn:A6122_1689"/>
<organism evidence="14 15">
    <name type="scientific">Rathayibacter tritici</name>
    <dbReference type="NCBI Taxonomy" id="33888"/>
    <lineage>
        <taxon>Bacteria</taxon>
        <taxon>Bacillati</taxon>
        <taxon>Actinomycetota</taxon>
        <taxon>Actinomycetes</taxon>
        <taxon>Micrococcales</taxon>
        <taxon>Microbacteriaceae</taxon>
        <taxon>Rathayibacter</taxon>
    </lineage>
</organism>
<dbReference type="PANTHER" id="PTHR43765">
    <property type="entry name" value="2-DEHYDROPANTOATE 2-REDUCTASE-RELATED"/>
    <property type="match status" value="1"/>
</dbReference>
<accession>A0A160KSU0</accession>
<dbReference type="Proteomes" id="UP000077071">
    <property type="component" value="Chromosome"/>
</dbReference>
<dbReference type="SUPFAM" id="SSF51735">
    <property type="entry name" value="NAD(P)-binding Rossmann-fold domains"/>
    <property type="match status" value="1"/>
</dbReference>
<keyword evidence="6 11" id="KW-0566">Pantothenate biosynthesis</keyword>
<dbReference type="OrthoDB" id="9796561at2"/>
<comment type="similarity">
    <text evidence="3 11">Belongs to the ketopantoate reductase family.</text>
</comment>
<dbReference type="AlphaFoldDB" id="A0A160KSU0"/>
<evidence type="ECO:0000256" key="7">
    <source>
        <dbReference type="ARBA" id="ARBA00022857"/>
    </source>
</evidence>
<dbReference type="InterPro" id="IPR036291">
    <property type="entry name" value="NAD(P)-bd_dom_sf"/>
</dbReference>
<comment type="catalytic activity">
    <reaction evidence="10 11">
        <text>(R)-pantoate + NADP(+) = 2-dehydropantoate + NADPH + H(+)</text>
        <dbReference type="Rhea" id="RHEA:16233"/>
        <dbReference type="ChEBI" id="CHEBI:11561"/>
        <dbReference type="ChEBI" id="CHEBI:15378"/>
        <dbReference type="ChEBI" id="CHEBI:15980"/>
        <dbReference type="ChEBI" id="CHEBI:57783"/>
        <dbReference type="ChEBI" id="CHEBI:58349"/>
        <dbReference type="EC" id="1.1.1.169"/>
    </reaction>
</comment>
<dbReference type="GO" id="GO:0005737">
    <property type="term" value="C:cytoplasm"/>
    <property type="evidence" value="ECO:0007669"/>
    <property type="project" value="TreeGrafter"/>
</dbReference>
<evidence type="ECO:0000259" key="12">
    <source>
        <dbReference type="Pfam" id="PF02558"/>
    </source>
</evidence>
<comment type="pathway">
    <text evidence="2 11">Cofactor biosynthesis; (R)-pantothenate biosynthesis; (R)-pantoate from 3-methyl-2-oxobutanoate: step 2/2.</text>
</comment>
<feature type="domain" description="Ketopantoate reductase C-terminal" evidence="13">
    <location>
        <begin position="172"/>
        <end position="314"/>
    </location>
</feature>
<dbReference type="Pfam" id="PF02558">
    <property type="entry name" value="ApbA"/>
    <property type="match status" value="1"/>
</dbReference>
<reference evidence="14 15" key="1">
    <citation type="submission" date="2016-05" db="EMBL/GenBank/DDBJ databases">
        <title>Complete genome sequence of Rathayibacter tritici NCPPB 1953.</title>
        <authorList>
            <person name="Park J."/>
            <person name="Lee H.-H."/>
            <person name="Lee S.-W."/>
            <person name="Seo Y.-S."/>
        </authorList>
    </citation>
    <scope>NUCLEOTIDE SEQUENCE [LARGE SCALE GENOMIC DNA]</scope>
    <source>
        <strain evidence="14 15">NCPPB 1953</strain>
    </source>
</reference>
<evidence type="ECO:0000256" key="9">
    <source>
        <dbReference type="ARBA" id="ARBA00032024"/>
    </source>
</evidence>
<evidence type="ECO:0000256" key="6">
    <source>
        <dbReference type="ARBA" id="ARBA00022655"/>
    </source>
</evidence>
<dbReference type="InterPro" id="IPR013752">
    <property type="entry name" value="KPA_reductase"/>
</dbReference>
<keyword evidence="8 11" id="KW-0560">Oxidoreductase</keyword>
<dbReference type="GO" id="GO:0008677">
    <property type="term" value="F:2-dehydropantoate 2-reductase activity"/>
    <property type="evidence" value="ECO:0007669"/>
    <property type="project" value="UniProtKB-EC"/>
</dbReference>
<dbReference type="InterPro" id="IPR003710">
    <property type="entry name" value="ApbA"/>
</dbReference>
<dbReference type="Gene3D" id="3.40.50.720">
    <property type="entry name" value="NAD(P)-binding Rossmann-like Domain"/>
    <property type="match status" value="1"/>
</dbReference>
<dbReference type="EMBL" id="CP015515">
    <property type="protein sequence ID" value="AND16822.1"/>
    <property type="molecule type" value="Genomic_DNA"/>
</dbReference>
<evidence type="ECO:0000259" key="13">
    <source>
        <dbReference type="Pfam" id="PF08546"/>
    </source>
</evidence>
<dbReference type="EC" id="1.1.1.169" evidence="4 11"/>
<evidence type="ECO:0000256" key="3">
    <source>
        <dbReference type="ARBA" id="ARBA00007870"/>
    </source>
</evidence>
<dbReference type="InterPro" id="IPR008927">
    <property type="entry name" value="6-PGluconate_DH-like_C_sf"/>
</dbReference>
<dbReference type="Gene3D" id="1.10.1040.10">
    <property type="entry name" value="N-(1-d-carboxylethyl)-l-norvaline Dehydrogenase, domain 2"/>
    <property type="match status" value="1"/>
</dbReference>
<evidence type="ECO:0000256" key="1">
    <source>
        <dbReference type="ARBA" id="ARBA00002919"/>
    </source>
</evidence>
<evidence type="ECO:0000256" key="10">
    <source>
        <dbReference type="ARBA" id="ARBA00048793"/>
    </source>
</evidence>
<evidence type="ECO:0000313" key="14">
    <source>
        <dbReference type="EMBL" id="AND16822.1"/>
    </source>
</evidence>
<dbReference type="UniPathway" id="UPA00028">
    <property type="reaction ID" value="UER00004"/>
</dbReference>
<dbReference type="SUPFAM" id="SSF48179">
    <property type="entry name" value="6-phosphogluconate dehydrogenase C-terminal domain-like"/>
    <property type="match status" value="1"/>
</dbReference>
<dbReference type="STRING" id="33888.A6122_1689"/>
<dbReference type="Pfam" id="PF08546">
    <property type="entry name" value="ApbA_C"/>
    <property type="match status" value="1"/>
</dbReference>
<dbReference type="PATRIC" id="fig|33888.3.peg.1859"/>
<evidence type="ECO:0000256" key="5">
    <source>
        <dbReference type="ARBA" id="ARBA00019465"/>
    </source>
</evidence>
<dbReference type="RefSeq" id="WP_068253922.1">
    <property type="nucleotide sequence ID" value="NZ_CP015515.1"/>
</dbReference>
<protein>
    <recommendedName>
        <fullName evidence="5 11">2-dehydropantoate 2-reductase</fullName>
        <ecNumber evidence="4 11">1.1.1.169</ecNumber>
    </recommendedName>
    <alternativeName>
        <fullName evidence="9 11">Ketopantoate reductase</fullName>
    </alternativeName>
</protein>
<evidence type="ECO:0000256" key="2">
    <source>
        <dbReference type="ARBA" id="ARBA00004994"/>
    </source>
</evidence>
<dbReference type="GO" id="GO:0015940">
    <property type="term" value="P:pantothenate biosynthetic process"/>
    <property type="evidence" value="ECO:0007669"/>
    <property type="project" value="UniProtKB-UniPathway"/>
</dbReference>
<evidence type="ECO:0000256" key="8">
    <source>
        <dbReference type="ARBA" id="ARBA00023002"/>
    </source>
</evidence>
<evidence type="ECO:0000256" key="11">
    <source>
        <dbReference type="RuleBase" id="RU362068"/>
    </source>
</evidence>
<dbReference type="InterPro" id="IPR013332">
    <property type="entry name" value="KPR_N"/>
</dbReference>
<dbReference type="InterPro" id="IPR013328">
    <property type="entry name" value="6PGD_dom2"/>
</dbReference>
<dbReference type="InterPro" id="IPR050838">
    <property type="entry name" value="Ketopantoate_reductase"/>
</dbReference>
<dbReference type="GO" id="GO:0050661">
    <property type="term" value="F:NADP binding"/>
    <property type="evidence" value="ECO:0007669"/>
    <property type="project" value="TreeGrafter"/>
</dbReference>
<keyword evidence="7 11" id="KW-0521">NADP</keyword>
<gene>
    <name evidence="14" type="ORF">A6122_1689</name>
</gene>
<feature type="domain" description="Ketopantoate reductase N-terminal" evidence="12">
    <location>
        <begin position="3"/>
        <end position="145"/>
    </location>
</feature>
<dbReference type="PANTHER" id="PTHR43765:SF2">
    <property type="entry name" value="2-DEHYDROPANTOATE 2-REDUCTASE"/>
    <property type="match status" value="1"/>
</dbReference>
<evidence type="ECO:0000313" key="15">
    <source>
        <dbReference type="Proteomes" id="UP000077071"/>
    </source>
</evidence>
<comment type="function">
    <text evidence="1 11">Catalyzes the NADPH-dependent reduction of ketopantoate into pantoic acid.</text>
</comment>